<reference evidence="2 3" key="1">
    <citation type="submission" date="2024-04" db="EMBL/GenBank/DDBJ databases">
        <authorList>
            <consortium name="Genoscope - CEA"/>
            <person name="William W."/>
        </authorList>
    </citation>
    <scope>NUCLEOTIDE SEQUENCE [LARGE SCALE GENOMIC DNA]</scope>
</reference>
<dbReference type="Proteomes" id="UP001497497">
    <property type="component" value="Unassembled WGS sequence"/>
</dbReference>
<organism evidence="2 3">
    <name type="scientific">Lymnaea stagnalis</name>
    <name type="common">Great pond snail</name>
    <name type="synonym">Helix stagnalis</name>
    <dbReference type="NCBI Taxonomy" id="6523"/>
    <lineage>
        <taxon>Eukaryota</taxon>
        <taxon>Metazoa</taxon>
        <taxon>Spiralia</taxon>
        <taxon>Lophotrochozoa</taxon>
        <taxon>Mollusca</taxon>
        <taxon>Gastropoda</taxon>
        <taxon>Heterobranchia</taxon>
        <taxon>Euthyneura</taxon>
        <taxon>Panpulmonata</taxon>
        <taxon>Hygrophila</taxon>
        <taxon>Lymnaeoidea</taxon>
        <taxon>Lymnaeidae</taxon>
        <taxon>Lymnaea</taxon>
    </lineage>
</organism>
<dbReference type="EMBL" id="CAXITT010000704">
    <property type="protein sequence ID" value="CAL1545383.1"/>
    <property type="molecule type" value="Genomic_DNA"/>
</dbReference>
<evidence type="ECO:0000313" key="3">
    <source>
        <dbReference type="Proteomes" id="UP001497497"/>
    </source>
</evidence>
<feature type="non-terminal residue" evidence="2">
    <location>
        <position position="794"/>
    </location>
</feature>
<proteinExistence type="predicted"/>
<feature type="region of interest" description="Disordered" evidence="1">
    <location>
        <begin position="147"/>
        <end position="176"/>
    </location>
</feature>
<evidence type="ECO:0000256" key="1">
    <source>
        <dbReference type="SAM" id="MobiDB-lite"/>
    </source>
</evidence>
<evidence type="ECO:0000313" key="2">
    <source>
        <dbReference type="EMBL" id="CAL1545383.1"/>
    </source>
</evidence>
<keyword evidence="3" id="KW-1185">Reference proteome</keyword>
<accession>A0AAV2IEP5</accession>
<feature type="region of interest" description="Disordered" evidence="1">
    <location>
        <begin position="195"/>
        <end position="264"/>
    </location>
</feature>
<protein>
    <submittedName>
        <fullName evidence="2">Uncharacterized protein</fullName>
    </submittedName>
</protein>
<comment type="caution">
    <text evidence="2">The sequence shown here is derived from an EMBL/GenBank/DDBJ whole genome shotgun (WGS) entry which is preliminary data.</text>
</comment>
<feature type="region of interest" description="Disordered" evidence="1">
    <location>
        <begin position="82"/>
        <end position="118"/>
    </location>
</feature>
<sequence>MDFGSRRTRSRLPLTGRPETIFEIVITCLCVSSVASQYGDFYTNLEALFSGSNVNPTPTTTRAPRLTPRPFVRLGQLLALDQPVETPKPKQTPAPPPLKRRVDPTWGAPARTGDTRAPPAPNALFTMMNLNSWQDIPPNLFAPSQSHSVAANGVPPTSQSGTKSGSSWQGISFSDTGPGQSLGWDYSANGLDHGSNTGLESGNMVGGAAGGAQEPFLPLADHSPGSTMADQPGQMADWSAPPVSKDTYKYDDEPTPKPKPLTDGESMAKAILRGQVRRWQWNYSTTLLQGEISGRGYGGHYDNSVQCCHRLPYICGVDGMCVIDKNECNEFCICASNPTMPHCVRDVIPRIKKTMAVLEKKILERVSIELNLPVPAAIAQASLPLLATTDTTASTTSTRRPVPFVLSRQPRTTTTATTTKGPYQSLVVTPQQTTKKSPTLMSQTKTGALLSQSRDLTTTQTHNSPVAQSSTIERTTHQAAEETRNYNRFIYHPLASTTTASPTSTPWRGVKTARLTTEPTSSTTTTRRPLQSTMTEPVVNPFQINLPTITRNPTDSVPDVDMALRFLGTKSSLYDTTVAPPPEASIGLRSAPKTTSFMDSMMLQPDGTVGGNTHNVASSGDNDQVAGMTFADSAFGMLEVPIGSSGGSYPHHRASFSPNLDSNVFSTTSLSETTIKETTTQASTEGSSLTVVFNSTLKSDSAGTSASNSEKPILVTTEQTLVSLSESGSTQESANLQISTASNSGLNARETPGVVTKGATENVTSDEGLITISELSVSSSDRITNSLTESDPEV</sequence>
<gene>
    <name evidence="2" type="ORF">GSLYS_00018866001</name>
</gene>
<feature type="compositionally biased region" description="Basic and acidic residues" evidence="1">
    <location>
        <begin position="246"/>
        <end position="262"/>
    </location>
</feature>
<name>A0AAV2IEP5_LYMST</name>
<dbReference type="AlphaFoldDB" id="A0AAV2IEP5"/>